<dbReference type="EMBL" id="CAJOBH010051774">
    <property type="protein sequence ID" value="CAF4382573.1"/>
    <property type="molecule type" value="Genomic_DNA"/>
</dbReference>
<dbReference type="Proteomes" id="UP000681720">
    <property type="component" value="Unassembled WGS sequence"/>
</dbReference>
<dbReference type="EMBL" id="CAJOBJ010084066">
    <property type="protein sequence ID" value="CAF4513297.1"/>
    <property type="molecule type" value="Genomic_DNA"/>
</dbReference>
<feature type="compositionally biased region" description="Polar residues" evidence="1">
    <location>
        <begin position="28"/>
        <end position="50"/>
    </location>
</feature>
<reference evidence="2" key="1">
    <citation type="submission" date="2021-02" db="EMBL/GenBank/DDBJ databases">
        <authorList>
            <person name="Nowell W R."/>
        </authorList>
    </citation>
    <scope>NUCLEOTIDE SEQUENCE</scope>
</reference>
<sequence length="50" mass="5752">MSNTSNNNNNNNNNEMCPDNSTKRYRKSPNSNPISNQWNPTFTDELTANF</sequence>
<accession>A0A8S2VAD4</accession>
<feature type="region of interest" description="Disordered" evidence="1">
    <location>
        <begin position="1"/>
        <end position="50"/>
    </location>
</feature>
<proteinExistence type="predicted"/>
<evidence type="ECO:0000313" key="2">
    <source>
        <dbReference type="EMBL" id="CAF4382573.1"/>
    </source>
</evidence>
<feature type="non-terminal residue" evidence="2">
    <location>
        <position position="50"/>
    </location>
</feature>
<evidence type="ECO:0000313" key="4">
    <source>
        <dbReference type="Proteomes" id="UP000681967"/>
    </source>
</evidence>
<evidence type="ECO:0000256" key="1">
    <source>
        <dbReference type="SAM" id="MobiDB-lite"/>
    </source>
</evidence>
<dbReference type="AlphaFoldDB" id="A0A8S2VAD4"/>
<comment type="caution">
    <text evidence="2">The sequence shown here is derived from an EMBL/GenBank/DDBJ whole genome shotgun (WGS) entry which is preliminary data.</text>
</comment>
<organism evidence="2 4">
    <name type="scientific">Rotaria magnacalcarata</name>
    <dbReference type="NCBI Taxonomy" id="392030"/>
    <lineage>
        <taxon>Eukaryota</taxon>
        <taxon>Metazoa</taxon>
        <taxon>Spiralia</taxon>
        <taxon>Gnathifera</taxon>
        <taxon>Rotifera</taxon>
        <taxon>Eurotatoria</taxon>
        <taxon>Bdelloidea</taxon>
        <taxon>Philodinida</taxon>
        <taxon>Philodinidae</taxon>
        <taxon>Rotaria</taxon>
    </lineage>
</organism>
<name>A0A8S2VAD4_9BILA</name>
<protein>
    <submittedName>
        <fullName evidence="2">Uncharacterized protein</fullName>
    </submittedName>
</protein>
<evidence type="ECO:0000313" key="3">
    <source>
        <dbReference type="EMBL" id="CAF4513297.1"/>
    </source>
</evidence>
<dbReference type="Proteomes" id="UP000681967">
    <property type="component" value="Unassembled WGS sequence"/>
</dbReference>
<gene>
    <name evidence="2" type="ORF">BYL167_LOCUS30800</name>
    <name evidence="3" type="ORF">GIL414_LOCUS35275</name>
</gene>
<feature type="compositionally biased region" description="Low complexity" evidence="1">
    <location>
        <begin position="1"/>
        <end position="14"/>
    </location>
</feature>